<keyword evidence="3" id="KW-1185">Reference proteome</keyword>
<feature type="region of interest" description="Disordered" evidence="1">
    <location>
        <begin position="330"/>
        <end position="352"/>
    </location>
</feature>
<dbReference type="PANTHER" id="PTHR46407:SF3">
    <property type="entry name" value="OS02G0208700 PROTEIN"/>
    <property type="match status" value="1"/>
</dbReference>
<dbReference type="Gene3D" id="2.120.10.80">
    <property type="entry name" value="Kelch-type beta propeller"/>
    <property type="match status" value="1"/>
</dbReference>
<dbReference type="EMBL" id="JABFUD020000011">
    <property type="protein sequence ID" value="KAI5074062.1"/>
    <property type="molecule type" value="Genomic_DNA"/>
</dbReference>
<feature type="compositionally biased region" description="Polar residues" evidence="1">
    <location>
        <begin position="333"/>
        <end position="349"/>
    </location>
</feature>
<protein>
    <recommendedName>
        <fullName evidence="4">F-box domain-containing protein</fullName>
    </recommendedName>
</protein>
<dbReference type="Pfam" id="PF01344">
    <property type="entry name" value="Kelch_1"/>
    <property type="match status" value="1"/>
</dbReference>
<gene>
    <name evidence="2" type="ORF">GOP47_0012075</name>
</gene>
<dbReference type="PANTHER" id="PTHR46407">
    <property type="entry name" value="OS02G0208700 PROTEIN"/>
    <property type="match status" value="1"/>
</dbReference>
<evidence type="ECO:0000313" key="3">
    <source>
        <dbReference type="Proteomes" id="UP000886520"/>
    </source>
</evidence>
<dbReference type="InterPro" id="IPR015915">
    <property type="entry name" value="Kelch-typ_b-propeller"/>
</dbReference>
<dbReference type="SMART" id="SM00612">
    <property type="entry name" value="Kelch"/>
    <property type="match status" value="2"/>
</dbReference>
<evidence type="ECO:0000256" key="1">
    <source>
        <dbReference type="SAM" id="MobiDB-lite"/>
    </source>
</evidence>
<proteinExistence type="predicted"/>
<evidence type="ECO:0008006" key="4">
    <source>
        <dbReference type="Google" id="ProtNLM"/>
    </source>
</evidence>
<dbReference type="OrthoDB" id="45365at2759"/>
<organism evidence="2 3">
    <name type="scientific">Adiantum capillus-veneris</name>
    <name type="common">Maidenhair fern</name>
    <dbReference type="NCBI Taxonomy" id="13818"/>
    <lineage>
        <taxon>Eukaryota</taxon>
        <taxon>Viridiplantae</taxon>
        <taxon>Streptophyta</taxon>
        <taxon>Embryophyta</taxon>
        <taxon>Tracheophyta</taxon>
        <taxon>Polypodiopsida</taxon>
        <taxon>Polypodiidae</taxon>
        <taxon>Polypodiales</taxon>
        <taxon>Pteridineae</taxon>
        <taxon>Pteridaceae</taxon>
        <taxon>Vittarioideae</taxon>
        <taxon>Adiantum</taxon>
    </lineage>
</organism>
<sequence length="469" mass="52414">TMEAGGALLLPGLPNELATQCLIHVPDRLLRAVNRSWRRLLLSDDTFRSIRLSQGHSTALFLAVAPKHRLPREDVHTDNPSYRCFEIDVTANNQRSNYWHLISTLCEREGQQIFKRGHKCVGLGSLVLVIGGKDHFNTGRSTGSAAVHALDRATGRWHKRASMESPRLSRFAAVTHKRRYVFVFGGYIGHEEGFEYLQRAEVYDSLSDKWSPIASIPVPLQIDDSFLFQERIFLEGRSAKGGYQKVVFSYDINLGTWQEESRIAKKIRALRYDSVRKITAASICNSVSTAATLSCSLVAAVIEAIPCSYDTCEFDYLSLYKLENVLDEGLQRDNPSSSQGAERQLSDNMNNDRELDIISDAEESSNMGDDMSCDIEESDSYISSDTDDEVVGRWKMMTSQLCDHPRTLWTLEAAIAGDPSVDLVLVTTTFSSSKQENVSIDPYYSTPKILNVITRNLYPCGSAVVSVVL</sequence>
<dbReference type="GO" id="GO:2000762">
    <property type="term" value="P:regulation of phenylpropanoid metabolic process"/>
    <property type="evidence" value="ECO:0007669"/>
    <property type="project" value="InterPro"/>
</dbReference>
<name>A0A9D4ZHD6_ADICA</name>
<comment type="caution">
    <text evidence="2">The sequence shown here is derived from an EMBL/GenBank/DDBJ whole genome shotgun (WGS) entry which is preliminary data.</text>
</comment>
<evidence type="ECO:0000313" key="2">
    <source>
        <dbReference type="EMBL" id="KAI5074062.1"/>
    </source>
</evidence>
<dbReference type="SUPFAM" id="SSF117281">
    <property type="entry name" value="Kelch motif"/>
    <property type="match status" value="1"/>
</dbReference>
<dbReference type="InterPro" id="IPR006652">
    <property type="entry name" value="Kelch_1"/>
</dbReference>
<reference evidence="2" key="1">
    <citation type="submission" date="2021-01" db="EMBL/GenBank/DDBJ databases">
        <title>Adiantum capillus-veneris genome.</title>
        <authorList>
            <person name="Fang Y."/>
            <person name="Liao Q."/>
        </authorList>
    </citation>
    <scope>NUCLEOTIDE SEQUENCE</scope>
    <source>
        <strain evidence="2">H3</strain>
        <tissue evidence="2">Leaf</tissue>
    </source>
</reference>
<feature type="non-terminal residue" evidence="2">
    <location>
        <position position="1"/>
    </location>
</feature>
<accession>A0A9D4ZHD6</accession>
<dbReference type="Proteomes" id="UP000886520">
    <property type="component" value="Chromosome 11"/>
</dbReference>
<dbReference type="GO" id="GO:0080037">
    <property type="term" value="P:negative regulation of cytokinin-activated signaling pathway"/>
    <property type="evidence" value="ECO:0007669"/>
    <property type="project" value="InterPro"/>
</dbReference>
<dbReference type="AlphaFoldDB" id="A0A9D4ZHD6"/>
<dbReference type="InterPro" id="IPR044595">
    <property type="entry name" value="KMD1-4"/>
</dbReference>